<evidence type="ECO:0008006" key="3">
    <source>
        <dbReference type="Google" id="ProtNLM"/>
    </source>
</evidence>
<dbReference type="InterPro" id="IPR029058">
    <property type="entry name" value="AB_hydrolase_fold"/>
</dbReference>
<organism evidence="1 2">
    <name type="scientific">Mycolicibacterium tusciae</name>
    <dbReference type="NCBI Taxonomy" id="75922"/>
    <lineage>
        <taxon>Bacteria</taxon>
        <taxon>Bacillati</taxon>
        <taxon>Actinomycetota</taxon>
        <taxon>Actinomycetes</taxon>
        <taxon>Mycobacteriales</taxon>
        <taxon>Mycobacteriaceae</taxon>
        <taxon>Mycolicibacterium</taxon>
    </lineage>
</organism>
<accession>A0A1X0K0Y0</accession>
<name>A0A1X0K0Y0_9MYCO</name>
<protein>
    <recommendedName>
        <fullName evidence="3">Alpha/beta hydrolase</fullName>
    </recommendedName>
</protein>
<evidence type="ECO:0000313" key="1">
    <source>
        <dbReference type="EMBL" id="ORB68794.1"/>
    </source>
</evidence>
<dbReference type="Gene3D" id="3.40.50.1820">
    <property type="entry name" value="alpha/beta hydrolase"/>
    <property type="match status" value="1"/>
</dbReference>
<sequence length="232" mass="25035">MPFYGHLFRDGSGFLDSVEEHAWDDEEIAFVAGALDELTAGMSEAELDELVGASVTLFPPALIPPPLLRGLAAIDRRWGTGRGLLLVGELRQVNAYLFVPEAGEQIRQIVTDMVNADTRVLAGHSLGSVIVYDLIQRGAAPHIRTLVTLGSPLPLATIQSALPQQPASAVVPSTNLLWFNVHDPWDVVTVGKGLAPHAQDIPVTNRRSDPHALSEYLSREETAQVIILGLAE</sequence>
<reference evidence="1 2" key="1">
    <citation type="submission" date="2017-02" db="EMBL/GenBank/DDBJ databases">
        <title>The new phylogeny of genus Mycobacterium.</title>
        <authorList>
            <person name="Tortoli E."/>
            <person name="Trovato A."/>
            <person name="Cirillo D.M."/>
        </authorList>
    </citation>
    <scope>NUCLEOTIDE SEQUENCE [LARGE SCALE GENOMIC DNA]</scope>
    <source>
        <strain evidence="1 2">DSM 44338</strain>
    </source>
</reference>
<comment type="caution">
    <text evidence="1">The sequence shown here is derived from an EMBL/GenBank/DDBJ whole genome shotgun (WGS) entry which is preliminary data.</text>
</comment>
<proteinExistence type="predicted"/>
<dbReference type="EMBL" id="MVIM01000001">
    <property type="protein sequence ID" value="ORB68794.1"/>
    <property type="molecule type" value="Genomic_DNA"/>
</dbReference>
<dbReference type="Proteomes" id="UP000192411">
    <property type="component" value="Unassembled WGS sequence"/>
</dbReference>
<dbReference type="STRING" id="75922.BST47_02590"/>
<evidence type="ECO:0000313" key="2">
    <source>
        <dbReference type="Proteomes" id="UP000192411"/>
    </source>
</evidence>
<dbReference type="SUPFAM" id="SSF53474">
    <property type="entry name" value="alpha/beta-Hydrolases"/>
    <property type="match status" value="1"/>
</dbReference>
<dbReference type="AlphaFoldDB" id="A0A1X0K0Y0"/>
<gene>
    <name evidence="1" type="ORF">BST47_02590</name>
</gene>
<keyword evidence="2" id="KW-1185">Reference proteome</keyword>